<feature type="non-terminal residue" evidence="1">
    <location>
        <position position="1"/>
    </location>
</feature>
<comment type="caution">
    <text evidence="1">The sequence shown here is derived from an EMBL/GenBank/DDBJ whole genome shotgun (WGS) entry which is preliminary data.</text>
</comment>
<dbReference type="EMBL" id="VTPC01076225">
    <property type="protein sequence ID" value="KAF2888537.1"/>
    <property type="molecule type" value="Genomic_DNA"/>
</dbReference>
<dbReference type="Proteomes" id="UP000801492">
    <property type="component" value="Unassembled WGS sequence"/>
</dbReference>
<sequence length="77" mass="8432">FCSHFRVLYLMVESINSYGFVSYSDTLVPCTPDLVLGSTTYMGENCPSNSSSPRYTLCTSNGMPLADESQMVFPPSS</sequence>
<evidence type="ECO:0000313" key="1">
    <source>
        <dbReference type="EMBL" id="KAF2888537.1"/>
    </source>
</evidence>
<gene>
    <name evidence="1" type="ORF">ILUMI_17636</name>
</gene>
<organism evidence="1 2">
    <name type="scientific">Ignelater luminosus</name>
    <name type="common">Cucubano</name>
    <name type="synonym">Pyrophorus luminosus</name>
    <dbReference type="NCBI Taxonomy" id="2038154"/>
    <lineage>
        <taxon>Eukaryota</taxon>
        <taxon>Metazoa</taxon>
        <taxon>Ecdysozoa</taxon>
        <taxon>Arthropoda</taxon>
        <taxon>Hexapoda</taxon>
        <taxon>Insecta</taxon>
        <taxon>Pterygota</taxon>
        <taxon>Neoptera</taxon>
        <taxon>Endopterygota</taxon>
        <taxon>Coleoptera</taxon>
        <taxon>Polyphaga</taxon>
        <taxon>Elateriformia</taxon>
        <taxon>Elateroidea</taxon>
        <taxon>Elateridae</taxon>
        <taxon>Agrypninae</taxon>
        <taxon>Pyrophorini</taxon>
        <taxon>Ignelater</taxon>
    </lineage>
</organism>
<dbReference type="AlphaFoldDB" id="A0A8K0G4W1"/>
<proteinExistence type="predicted"/>
<accession>A0A8K0G4W1</accession>
<reference evidence="1" key="1">
    <citation type="submission" date="2019-08" db="EMBL/GenBank/DDBJ databases">
        <title>The genome of the North American firefly Photinus pyralis.</title>
        <authorList>
            <consortium name="Photinus pyralis genome working group"/>
            <person name="Fallon T.R."/>
            <person name="Sander Lower S.E."/>
            <person name="Weng J.-K."/>
        </authorList>
    </citation>
    <scope>NUCLEOTIDE SEQUENCE</scope>
    <source>
        <strain evidence="1">TRF0915ILg1</strain>
        <tissue evidence="1">Whole body</tissue>
    </source>
</reference>
<name>A0A8K0G4W1_IGNLU</name>
<protein>
    <submittedName>
        <fullName evidence="1">Uncharacterized protein</fullName>
    </submittedName>
</protein>
<keyword evidence="2" id="KW-1185">Reference proteome</keyword>
<evidence type="ECO:0000313" key="2">
    <source>
        <dbReference type="Proteomes" id="UP000801492"/>
    </source>
</evidence>